<dbReference type="AlphaFoldDB" id="A0AAW2WV31"/>
<dbReference type="EMBL" id="JACGWN010000007">
    <property type="protein sequence ID" value="KAL0445325.1"/>
    <property type="molecule type" value="Genomic_DNA"/>
</dbReference>
<organism evidence="1">
    <name type="scientific">Sesamum latifolium</name>
    <dbReference type="NCBI Taxonomy" id="2727402"/>
    <lineage>
        <taxon>Eukaryota</taxon>
        <taxon>Viridiplantae</taxon>
        <taxon>Streptophyta</taxon>
        <taxon>Embryophyta</taxon>
        <taxon>Tracheophyta</taxon>
        <taxon>Spermatophyta</taxon>
        <taxon>Magnoliopsida</taxon>
        <taxon>eudicotyledons</taxon>
        <taxon>Gunneridae</taxon>
        <taxon>Pentapetalae</taxon>
        <taxon>asterids</taxon>
        <taxon>lamiids</taxon>
        <taxon>Lamiales</taxon>
        <taxon>Pedaliaceae</taxon>
        <taxon>Sesamum</taxon>
    </lineage>
</organism>
<comment type="caution">
    <text evidence="1">The sequence shown here is derived from an EMBL/GenBank/DDBJ whole genome shotgun (WGS) entry which is preliminary data.</text>
</comment>
<name>A0AAW2WV31_9LAMI</name>
<protein>
    <submittedName>
        <fullName evidence="1">Uncharacterized protein</fullName>
    </submittedName>
</protein>
<reference evidence="1" key="2">
    <citation type="journal article" date="2024" name="Plant">
        <title>Genomic evolution and insights into agronomic trait innovations of Sesamum species.</title>
        <authorList>
            <person name="Miao H."/>
            <person name="Wang L."/>
            <person name="Qu L."/>
            <person name="Liu H."/>
            <person name="Sun Y."/>
            <person name="Le M."/>
            <person name="Wang Q."/>
            <person name="Wei S."/>
            <person name="Zheng Y."/>
            <person name="Lin W."/>
            <person name="Duan Y."/>
            <person name="Cao H."/>
            <person name="Xiong S."/>
            <person name="Wang X."/>
            <person name="Wei L."/>
            <person name="Li C."/>
            <person name="Ma Q."/>
            <person name="Ju M."/>
            <person name="Zhao R."/>
            <person name="Li G."/>
            <person name="Mu C."/>
            <person name="Tian Q."/>
            <person name="Mei H."/>
            <person name="Zhang T."/>
            <person name="Gao T."/>
            <person name="Zhang H."/>
        </authorList>
    </citation>
    <scope>NUCLEOTIDE SEQUENCE</scope>
    <source>
        <strain evidence="1">KEN1</strain>
    </source>
</reference>
<gene>
    <name evidence="1" type="ORF">Slati_2255200</name>
</gene>
<reference evidence="1" key="1">
    <citation type="submission" date="2020-06" db="EMBL/GenBank/DDBJ databases">
        <authorList>
            <person name="Li T."/>
            <person name="Hu X."/>
            <person name="Zhang T."/>
            <person name="Song X."/>
            <person name="Zhang H."/>
            <person name="Dai N."/>
            <person name="Sheng W."/>
            <person name="Hou X."/>
            <person name="Wei L."/>
        </authorList>
    </citation>
    <scope>NUCLEOTIDE SEQUENCE</scope>
    <source>
        <strain evidence="1">KEN1</strain>
        <tissue evidence="1">Leaf</tissue>
    </source>
</reference>
<sequence>MDKAGRDLSSPRGHQVASHELAGCELTRSLACSSQVAARQDQVAGSPGPGRWLVARRSLARQDQVTGHQVAGHQVAG</sequence>
<accession>A0AAW2WV31</accession>
<proteinExistence type="predicted"/>
<evidence type="ECO:0000313" key="1">
    <source>
        <dbReference type="EMBL" id="KAL0445325.1"/>
    </source>
</evidence>